<evidence type="ECO:0000313" key="13">
    <source>
        <dbReference type="EMBL" id="CAK8054464.1"/>
    </source>
</evidence>
<dbReference type="EMBL" id="CAWVOH010000002">
    <property type="protein sequence ID" value="CAK8054464.1"/>
    <property type="molecule type" value="Genomic_DNA"/>
</dbReference>
<dbReference type="Gene3D" id="1.20.1530.20">
    <property type="match status" value="1"/>
</dbReference>
<evidence type="ECO:0000256" key="8">
    <source>
        <dbReference type="ARBA" id="ARBA00023065"/>
    </source>
</evidence>
<feature type="transmembrane region" description="Helical" evidence="11">
    <location>
        <begin position="113"/>
        <end position="132"/>
    </location>
</feature>
<keyword evidence="7" id="KW-0915">Sodium</keyword>
<reference evidence="13 14" key="1">
    <citation type="submission" date="2024-01" db="EMBL/GenBank/DDBJ databases">
        <authorList>
            <person name="Botero Cardona J."/>
        </authorList>
    </citation>
    <scope>NUCLEOTIDE SEQUENCE [LARGE SCALE GENOMIC DNA]</scope>
    <source>
        <strain evidence="13 14">LMG 33000</strain>
    </source>
</reference>
<keyword evidence="8" id="KW-0406">Ion transport</keyword>
<accession>A0ABP0ETA7</accession>
<proteinExistence type="inferred from homology"/>
<organism evidence="13 14">
    <name type="scientific">Eupransor demetentiae</name>
    <dbReference type="NCBI Taxonomy" id="3109584"/>
    <lineage>
        <taxon>Bacteria</taxon>
        <taxon>Bacillati</taxon>
        <taxon>Bacillota</taxon>
        <taxon>Bacilli</taxon>
        <taxon>Lactobacillales</taxon>
        <taxon>Lactobacillaceae</taxon>
        <taxon>Eupransor</taxon>
    </lineage>
</organism>
<dbReference type="RefSeq" id="WP_349642011.1">
    <property type="nucleotide sequence ID" value="NZ_CAWVOH010000002.1"/>
</dbReference>
<gene>
    <name evidence="13" type="ORF">R54876_GBNLAHCA_01033</name>
</gene>
<evidence type="ECO:0000313" key="14">
    <source>
        <dbReference type="Proteomes" id="UP001314241"/>
    </source>
</evidence>
<evidence type="ECO:0000259" key="12">
    <source>
        <dbReference type="Pfam" id="PF00999"/>
    </source>
</evidence>
<evidence type="ECO:0000256" key="7">
    <source>
        <dbReference type="ARBA" id="ARBA00023053"/>
    </source>
</evidence>
<evidence type="ECO:0000256" key="3">
    <source>
        <dbReference type="ARBA" id="ARBA00022448"/>
    </source>
</evidence>
<feature type="transmembrane region" description="Helical" evidence="11">
    <location>
        <begin position="85"/>
        <end position="107"/>
    </location>
</feature>
<comment type="subcellular location">
    <subcellularLocation>
        <location evidence="1">Membrane</location>
        <topology evidence="1">Multi-pass membrane protein</topology>
    </subcellularLocation>
</comment>
<dbReference type="Pfam" id="PF00999">
    <property type="entry name" value="Na_H_Exchanger"/>
    <property type="match status" value="1"/>
</dbReference>
<sequence length="321" mass="34659">MIWMKIMILIVGTLLAGKITQRLGLSEVVGQLLAGVLLGPALLNFVHSNNLIASLAEFGVLLLMFQSGLQADLDAMKKHWRASFWIALLGMILPMIAFPIAFLWLGYQEPEAIFSGMVFAATSISITLAVLVEQGKLSSPIGAIILAAAVIDDILALVAVTVFSIFSGSGEFHWLDLMPVIVFFIGIAIQSWWSPDKLVKGTTISGEWFFYPIFFGSIGLELSLNNMASKIWIILAFSILAIASKYLGAFWGARLSHLSKDGSRAIGAGMISRGEMALVITQMGISSHLISESVAGEFIIVIIISTIAAPLIMKPLFAKID</sequence>
<keyword evidence="3" id="KW-0813">Transport</keyword>
<feature type="transmembrane region" description="Helical" evidence="11">
    <location>
        <begin position="46"/>
        <end position="65"/>
    </location>
</feature>
<evidence type="ECO:0000256" key="1">
    <source>
        <dbReference type="ARBA" id="ARBA00004141"/>
    </source>
</evidence>
<dbReference type="Proteomes" id="UP001314241">
    <property type="component" value="Unassembled WGS sequence"/>
</dbReference>
<evidence type="ECO:0000256" key="5">
    <source>
        <dbReference type="ARBA" id="ARBA00022692"/>
    </source>
</evidence>
<evidence type="ECO:0000256" key="4">
    <source>
        <dbReference type="ARBA" id="ARBA00022449"/>
    </source>
</evidence>
<feature type="transmembrane region" description="Helical" evidence="11">
    <location>
        <begin position="205"/>
        <end position="225"/>
    </location>
</feature>
<evidence type="ECO:0000256" key="11">
    <source>
        <dbReference type="SAM" id="Phobius"/>
    </source>
</evidence>
<keyword evidence="6 11" id="KW-1133">Transmembrane helix</keyword>
<evidence type="ECO:0000256" key="6">
    <source>
        <dbReference type="ARBA" id="ARBA00022989"/>
    </source>
</evidence>
<dbReference type="PANTHER" id="PTHR43562">
    <property type="entry name" value="NAPA-TYPE SODIUM/HYDROGEN ANTIPORTER"/>
    <property type="match status" value="1"/>
</dbReference>
<dbReference type="InterPro" id="IPR038770">
    <property type="entry name" value="Na+/solute_symporter_sf"/>
</dbReference>
<keyword evidence="4" id="KW-0050">Antiport</keyword>
<comment type="caution">
    <text evidence="13">The sequence shown here is derived from an EMBL/GenBank/DDBJ whole genome shotgun (WGS) entry which is preliminary data.</text>
</comment>
<feature type="transmembrane region" description="Helical" evidence="11">
    <location>
        <begin position="231"/>
        <end position="253"/>
    </location>
</feature>
<name>A0ABP0ETA7_9LACO</name>
<dbReference type="PANTHER" id="PTHR43562:SF3">
    <property type="entry name" value="SODIUM ION_PROTON EXCHANGER (EUROFUNG)"/>
    <property type="match status" value="1"/>
</dbReference>
<keyword evidence="5 11" id="KW-0812">Transmembrane</keyword>
<protein>
    <submittedName>
        <fullName evidence="13">Membrane component KefB (KefB)</fullName>
    </submittedName>
</protein>
<dbReference type="InterPro" id="IPR006153">
    <property type="entry name" value="Cation/H_exchanger_TM"/>
</dbReference>
<feature type="transmembrane region" description="Helical" evidence="11">
    <location>
        <begin position="298"/>
        <end position="317"/>
    </location>
</feature>
<keyword evidence="14" id="KW-1185">Reference proteome</keyword>
<keyword evidence="9 11" id="KW-0472">Membrane</keyword>
<evidence type="ECO:0000256" key="2">
    <source>
        <dbReference type="ARBA" id="ARBA00005551"/>
    </source>
</evidence>
<feature type="transmembrane region" description="Helical" evidence="11">
    <location>
        <begin position="172"/>
        <end position="193"/>
    </location>
</feature>
<comment type="similarity">
    <text evidence="2">Belongs to the monovalent cation:proton antiporter 2 (CPA2) transporter (TC 2.A.37) family.</text>
</comment>
<feature type="domain" description="Cation/H+ exchanger transmembrane" evidence="12">
    <location>
        <begin position="13"/>
        <end position="189"/>
    </location>
</feature>
<feature type="transmembrane region" description="Helical" evidence="11">
    <location>
        <begin position="144"/>
        <end position="166"/>
    </location>
</feature>
<evidence type="ECO:0000256" key="9">
    <source>
        <dbReference type="ARBA" id="ARBA00023136"/>
    </source>
</evidence>
<keyword evidence="10" id="KW-0739">Sodium transport</keyword>
<evidence type="ECO:0000256" key="10">
    <source>
        <dbReference type="ARBA" id="ARBA00023201"/>
    </source>
</evidence>